<comment type="subcellular location">
    <subcellularLocation>
        <location evidence="1">Membrane</location>
        <topology evidence="1">Multi-pass membrane protein</topology>
    </subcellularLocation>
</comment>
<evidence type="ECO:0000256" key="2">
    <source>
        <dbReference type="ARBA" id="ARBA00022692"/>
    </source>
</evidence>
<name>A0A0A1VNV2_MICAE</name>
<protein>
    <recommendedName>
        <fullName evidence="5">RDD domain-containing protein</fullName>
    </recommendedName>
</protein>
<dbReference type="AlphaFoldDB" id="A0A0A1VNV2"/>
<evidence type="ECO:0000256" key="3">
    <source>
        <dbReference type="ARBA" id="ARBA00022989"/>
    </source>
</evidence>
<sequence>MVYPIPPEDNLPQKFPKIPLDRRAYAFLIDFASIWFLSSFANSAPVLQFFLFLLIWWCWRVLLVAQNQGQSLGRWALDMKVIDLRLQRLPGILELSKREAIAGGGAALMMVGLNTFFGNPLSLILLSSPLFADCGMAIGDEQFNRAFHDRIGGTIVIPTSRGFSLDLRLRRLWYQVKGRMRR</sequence>
<dbReference type="Pfam" id="PF06271">
    <property type="entry name" value="RDD"/>
    <property type="match status" value="1"/>
</dbReference>
<evidence type="ECO:0000313" key="6">
    <source>
        <dbReference type="EMBL" id="GAL91239.1"/>
    </source>
</evidence>
<evidence type="ECO:0000256" key="4">
    <source>
        <dbReference type="ARBA" id="ARBA00023136"/>
    </source>
</evidence>
<feature type="domain" description="RDD" evidence="5">
    <location>
        <begin position="24"/>
        <end position="152"/>
    </location>
</feature>
<reference evidence="7" key="1">
    <citation type="journal article" date="2015" name="Genome">
        <title>Whole Genome Sequence of the Non-Microcystin-Producing Microcystis aeruginosa Strain NIES-44.</title>
        <authorList>
            <person name="Okano K."/>
            <person name="Miyata N."/>
            <person name="Ozaki Y."/>
        </authorList>
    </citation>
    <scope>NUCLEOTIDE SEQUENCE [LARGE SCALE GENOMIC DNA]</scope>
    <source>
        <strain evidence="7">NIES-44</strain>
    </source>
</reference>
<keyword evidence="3" id="KW-1133">Transmembrane helix</keyword>
<dbReference type="GO" id="GO:0016020">
    <property type="term" value="C:membrane"/>
    <property type="evidence" value="ECO:0007669"/>
    <property type="project" value="UniProtKB-SubCell"/>
</dbReference>
<evidence type="ECO:0000313" key="7">
    <source>
        <dbReference type="Proteomes" id="UP000030321"/>
    </source>
</evidence>
<dbReference type="Proteomes" id="UP000030321">
    <property type="component" value="Unassembled WGS sequence"/>
</dbReference>
<accession>A0A0A1VNV2</accession>
<dbReference type="InterPro" id="IPR010432">
    <property type="entry name" value="RDD"/>
</dbReference>
<keyword evidence="4" id="KW-0472">Membrane</keyword>
<evidence type="ECO:0000259" key="5">
    <source>
        <dbReference type="Pfam" id="PF06271"/>
    </source>
</evidence>
<dbReference type="RefSeq" id="WP_045356119.1">
    <property type="nucleotide sequence ID" value="NZ_BBPA01000002.1"/>
</dbReference>
<proteinExistence type="predicted"/>
<comment type="caution">
    <text evidence="6">The sequence shown here is derived from an EMBL/GenBank/DDBJ whole genome shotgun (WGS) entry which is preliminary data.</text>
</comment>
<keyword evidence="2" id="KW-0812">Transmembrane</keyword>
<evidence type="ECO:0000256" key="1">
    <source>
        <dbReference type="ARBA" id="ARBA00004141"/>
    </source>
</evidence>
<organism evidence="6 7">
    <name type="scientific">Microcystis aeruginosa NIES-44</name>
    <dbReference type="NCBI Taxonomy" id="449439"/>
    <lineage>
        <taxon>Bacteria</taxon>
        <taxon>Bacillati</taxon>
        <taxon>Cyanobacteriota</taxon>
        <taxon>Cyanophyceae</taxon>
        <taxon>Oscillatoriophycideae</taxon>
        <taxon>Chroococcales</taxon>
        <taxon>Microcystaceae</taxon>
        <taxon>Microcystis</taxon>
    </lineage>
</organism>
<dbReference type="EMBL" id="BBPA01000002">
    <property type="protein sequence ID" value="GAL91239.1"/>
    <property type="molecule type" value="Genomic_DNA"/>
</dbReference>
<gene>
    <name evidence="6" type="ORF">N44_00608</name>
</gene>